<name>A0ABU8USQ9_9ACTN</name>
<proteinExistence type="predicted"/>
<organism evidence="3 4">
    <name type="scientific">Streptomyces machairae</name>
    <dbReference type="NCBI Taxonomy" id="3134109"/>
    <lineage>
        <taxon>Bacteria</taxon>
        <taxon>Bacillati</taxon>
        <taxon>Actinomycetota</taxon>
        <taxon>Actinomycetes</taxon>
        <taxon>Kitasatosporales</taxon>
        <taxon>Streptomycetaceae</taxon>
        <taxon>Streptomyces</taxon>
    </lineage>
</organism>
<dbReference type="InterPro" id="IPR011010">
    <property type="entry name" value="DNA_brk_join_enz"/>
</dbReference>
<dbReference type="InterPro" id="IPR010998">
    <property type="entry name" value="Integrase_recombinase_N"/>
</dbReference>
<dbReference type="SUPFAM" id="SSF56349">
    <property type="entry name" value="DNA breaking-rejoining enzymes"/>
    <property type="match status" value="1"/>
</dbReference>
<protein>
    <recommendedName>
        <fullName evidence="5">Core-binding (CB) domain-containing protein</fullName>
    </recommendedName>
</protein>
<feature type="region of interest" description="Disordered" evidence="2">
    <location>
        <begin position="23"/>
        <end position="42"/>
    </location>
</feature>
<dbReference type="EMBL" id="JBBKAK010000001">
    <property type="protein sequence ID" value="MEJ8671929.1"/>
    <property type="molecule type" value="Genomic_DNA"/>
</dbReference>
<dbReference type="Gene3D" id="1.10.150.130">
    <property type="match status" value="1"/>
</dbReference>
<comment type="caution">
    <text evidence="3">The sequence shown here is derived from an EMBL/GenBank/DDBJ whole genome shotgun (WGS) entry which is preliminary data.</text>
</comment>
<dbReference type="Proteomes" id="UP001376459">
    <property type="component" value="Unassembled WGS sequence"/>
</dbReference>
<evidence type="ECO:0000256" key="1">
    <source>
        <dbReference type="ARBA" id="ARBA00023125"/>
    </source>
</evidence>
<evidence type="ECO:0000313" key="3">
    <source>
        <dbReference type="EMBL" id="MEJ8671929.1"/>
    </source>
</evidence>
<gene>
    <name evidence="3" type="ORF">WKI71_36865</name>
</gene>
<accession>A0ABU8USQ9</accession>
<reference evidence="3 4" key="1">
    <citation type="submission" date="2024-03" db="EMBL/GenBank/DDBJ databases">
        <title>Novel Streptomyces species of biotechnological and ecological value are a feature of Machair soil.</title>
        <authorList>
            <person name="Prole J.R."/>
            <person name="Goodfellow M."/>
            <person name="Allenby N."/>
            <person name="Ward A.C."/>
        </authorList>
    </citation>
    <scope>NUCLEOTIDE SEQUENCE [LARGE SCALE GENOMIC DNA]</scope>
    <source>
        <strain evidence="3 4">MS1.AVA.1</strain>
    </source>
</reference>
<evidence type="ECO:0000256" key="2">
    <source>
        <dbReference type="SAM" id="MobiDB-lite"/>
    </source>
</evidence>
<evidence type="ECO:0000313" key="4">
    <source>
        <dbReference type="Proteomes" id="UP001376459"/>
    </source>
</evidence>
<sequence>MPSVEVRGQNVRVKWWGGEYHLDEHGKPTKRKKYESASGPEPGVAFEDEDEAYNFGLDRESEVRNGKYRPKSAEMNMVEYCDLWFSTLDLRVRTVDKYRSILNAVIKPYWRQWTVGQITPVDYGMFKTYVTNKYSELYKRGVLSVFRMLMDDAVLKYKLRDETPVIDQRHRGRYEKKQTRRVKGELPIEAVHQLAVNADHVWGYAGWVYIWTVAFTGMRPPGEMYGLQRGFASPYWPASDPDRDRRRGQIDGTREWMCCGSSGRCTTRAASRFWRAPNTTRTELS</sequence>
<evidence type="ECO:0008006" key="5">
    <source>
        <dbReference type="Google" id="ProtNLM"/>
    </source>
</evidence>
<keyword evidence="1" id="KW-0238">DNA-binding</keyword>
<keyword evidence="4" id="KW-1185">Reference proteome</keyword>